<sequence>MILIADSGSTKTDWAIVTSGQEPVVINTQGINPVHQSREEIVRILREEFGTKMTEDPDVRRLKSSNILTPQFPYAVYFYGSGVRPEMEPLMTSLLRETFPQADVVEAHSDLLGAARALCGRNCGIASILGTGANSCLYDGEKIIQHTPALGYIIGDEGSGAALGKRFVHDLYGGVLSEEIKTAFEAETKLSLPEIINRVYRQPLANRFLASLSVFIQDHIDDAGVRKVVVDNFIDFLDYHIAPYQRKDLPVSFIGSVAFHYQEQLREAAERLGYTIGTVYGSPLAALIRFHTRGME</sequence>
<dbReference type="EMBL" id="FNUV01000003">
    <property type="protein sequence ID" value="SEF73974.1"/>
    <property type="molecule type" value="Genomic_DNA"/>
</dbReference>
<dbReference type="RefSeq" id="WP_103915523.1">
    <property type="nucleotide sequence ID" value="NZ_FNUV01000003.1"/>
</dbReference>
<evidence type="ECO:0000313" key="1">
    <source>
        <dbReference type="EMBL" id="SEF73974.1"/>
    </source>
</evidence>
<dbReference type="Gene3D" id="1.10.720.160">
    <property type="match status" value="1"/>
</dbReference>
<accession>A0A1H5UG06</accession>
<dbReference type="SUPFAM" id="SSF53067">
    <property type="entry name" value="Actin-like ATPase domain"/>
    <property type="match status" value="2"/>
</dbReference>
<proteinExistence type="predicted"/>
<protein>
    <submittedName>
        <fullName evidence="1">BadF-type ATPase</fullName>
    </submittedName>
</protein>
<dbReference type="InterPro" id="IPR052519">
    <property type="entry name" value="Euk-type_GlcNAc_Kinase"/>
</dbReference>
<dbReference type="PANTHER" id="PTHR43190:SF3">
    <property type="entry name" value="N-ACETYL-D-GLUCOSAMINE KINASE"/>
    <property type="match status" value="1"/>
</dbReference>
<name>A0A1H5UG06_XYLRU</name>
<gene>
    <name evidence="1" type="ORF">SAMN05216354_1446</name>
</gene>
<dbReference type="Gene3D" id="3.30.420.40">
    <property type="match status" value="2"/>
</dbReference>
<dbReference type="CDD" id="cd24079">
    <property type="entry name" value="ASKHA_NBD_PG1100-like"/>
    <property type="match status" value="1"/>
</dbReference>
<dbReference type="AlphaFoldDB" id="A0A1H5UG06"/>
<dbReference type="Proteomes" id="UP000236735">
    <property type="component" value="Unassembled WGS sequence"/>
</dbReference>
<reference evidence="1 2" key="1">
    <citation type="submission" date="2016-10" db="EMBL/GenBank/DDBJ databases">
        <authorList>
            <person name="de Groot N.N."/>
        </authorList>
    </citation>
    <scope>NUCLEOTIDE SEQUENCE [LARGE SCALE GENOMIC DNA]</scope>
    <source>
        <strain evidence="1 2">AR32</strain>
    </source>
</reference>
<organism evidence="1 2">
    <name type="scientific">Xylanibacter ruminicola</name>
    <name type="common">Prevotella ruminicola</name>
    <dbReference type="NCBI Taxonomy" id="839"/>
    <lineage>
        <taxon>Bacteria</taxon>
        <taxon>Pseudomonadati</taxon>
        <taxon>Bacteroidota</taxon>
        <taxon>Bacteroidia</taxon>
        <taxon>Bacteroidales</taxon>
        <taxon>Prevotellaceae</taxon>
        <taxon>Xylanibacter</taxon>
    </lineage>
</organism>
<dbReference type="InterPro" id="IPR043129">
    <property type="entry name" value="ATPase_NBD"/>
</dbReference>
<evidence type="ECO:0000313" key="2">
    <source>
        <dbReference type="Proteomes" id="UP000236735"/>
    </source>
</evidence>
<dbReference type="PANTHER" id="PTHR43190">
    <property type="entry name" value="N-ACETYL-D-GLUCOSAMINE KINASE"/>
    <property type="match status" value="1"/>
</dbReference>